<dbReference type="Gene3D" id="2.130.10.10">
    <property type="entry name" value="YVTN repeat-like/Quinoprotein amine dehydrogenase"/>
    <property type="match status" value="1"/>
</dbReference>
<evidence type="ECO:0000313" key="3">
    <source>
        <dbReference type="Proteomes" id="UP001217838"/>
    </source>
</evidence>
<proteinExistence type="predicted"/>
<feature type="compositionally biased region" description="Low complexity" evidence="1">
    <location>
        <begin position="43"/>
        <end position="76"/>
    </location>
</feature>
<evidence type="ECO:0000313" key="2">
    <source>
        <dbReference type="EMBL" id="MDC0668304.1"/>
    </source>
</evidence>
<gene>
    <name evidence="2" type="ORF">POL58_11165</name>
</gene>
<accession>A0ABT5B2H3</accession>
<comment type="caution">
    <text evidence="2">The sequence shown here is derived from an EMBL/GenBank/DDBJ whole genome shotgun (WGS) entry which is preliminary data.</text>
</comment>
<feature type="region of interest" description="Disordered" evidence="1">
    <location>
        <begin position="17"/>
        <end position="79"/>
    </location>
</feature>
<dbReference type="RefSeq" id="WP_271997302.1">
    <property type="nucleotide sequence ID" value="NZ_JAQNDN010000004.1"/>
</dbReference>
<dbReference type="Proteomes" id="UP001217838">
    <property type="component" value="Unassembled WGS sequence"/>
</dbReference>
<organism evidence="2 3">
    <name type="scientific">Nannocystis radixulma</name>
    <dbReference type="NCBI Taxonomy" id="2995305"/>
    <lineage>
        <taxon>Bacteria</taxon>
        <taxon>Pseudomonadati</taxon>
        <taxon>Myxococcota</taxon>
        <taxon>Polyangia</taxon>
        <taxon>Nannocystales</taxon>
        <taxon>Nannocystaceae</taxon>
        <taxon>Nannocystis</taxon>
    </lineage>
</organism>
<reference evidence="2 3" key="1">
    <citation type="submission" date="2022-11" db="EMBL/GenBank/DDBJ databases">
        <title>Minimal conservation of predation-associated metabolite biosynthetic gene clusters underscores biosynthetic potential of Myxococcota including descriptions for ten novel species: Archangium lansinium sp. nov., Myxococcus landrumus sp. nov., Nannocystis bai.</title>
        <authorList>
            <person name="Ahearne A."/>
            <person name="Stevens C."/>
            <person name="Dowd S."/>
        </authorList>
    </citation>
    <scope>NUCLEOTIDE SEQUENCE [LARGE SCALE GENOMIC DNA]</scope>
    <source>
        <strain evidence="2 3">NCELM</strain>
    </source>
</reference>
<evidence type="ECO:0000256" key="1">
    <source>
        <dbReference type="SAM" id="MobiDB-lite"/>
    </source>
</evidence>
<name>A0ABT5B2H3_9BACT</name>
<protein>
    <recommendedName>
        <fullName evidence="4">Streptogramin lyase</fullName>
    </recommendedName>
</protein>
<dbReference type="EMBL" id="JAQNDN010000004">
    <property type="protein sequence ID" value="MDC0668304.1"/>
    <property type="molecule type" value="Genomic_DNA"/>
</dbReference>
<keyword evidence="3" id="KW-1185">Reference proteome</keyword>
<dbReference type="SUPFAM" id="SSF101898">
    <property type="entry name" value="NHL repeat"/>
    <property type="match status" value="1"/>
</dbReference>
<sequence>MRTLALASFLCAACHGGSSSTSGFGGGAAASATAGAPEPPGMTTSTSTGEPTTSATSSEASSSSSSSTSTSTTSTPLGVKFDLGAPPDLGAPVGCKSGELEFSYIWISNSPEGTVSKIDTKTRTEVARYRTGPEGGPDPSRTSVNLRGDVAVVNRAGSITKIFARHADCVDHDGSGTIDTSTGAGDVLGWGADECVVWNTPLQPAARPAAWTSGTQTVDGDGCTTHVDPEVWTSAPDGLGNATVYLLRGDDGTIVASTMLPGVDGGFGVYGGAVDANNDFWGAAWSTGPLVHVRKDDLTYEIIQVPDPTQSFFTVYGFTVDHAGRPWVGGQNTLQRYDPTTATWTQAVLPADYTSLSRGMQEDAKGHLWVAALAQGILRVDTDSATFVELIDSSALVNLHYPAGISVDVDGQVWMVDTDANGAHVVDPDTHAVQFVGGLNGPYTYSDMTGWALKNVVGAPEG</sequence>
<evidence type="ECO:0008006" key="4">
    <source>
        <dbReference type="Google" id="ProtNLM"/>
    </source>
</evidence>
<dbReference type="InterPro" id="IPR015943">
    <property type="entry name" value="WD40/YVTN_repeat-like_dom_sf"/>
</dbReference>